<dbReference type="SMART" id="SM00257">
    <property type="entry name" value="LysM"/>
    <property type="match status" value="2"/>
</dbReference>
<dbReference type="InterPro" id="IPR050570">
    <property type="entry name" value="Cell_wall_metabolism_enzyme"/>
</dbReference>
<sequence length="389" mass="39354">MSRFSTRGIGACAALSLLASCGPGGGFDPDLRRWMPGALNTADAAAQATPRPQPDSRGVISFPAYQVAIARQGDTPATIAARLGLDAAELARHNALPPAAPLDPGASLVLPRRVAGGTPAGGGTGLVNDPFAGQSTARPQVPGRTDATLAQSAGNTQATATATATAQPRQHVVAAGETAWSISRRYGVSVGDLAAWNGLPASMSVRVGQRLMIPVAGQSAPDPARVTTAPGSGSPTPRPPSAAEPLPKEDTTPAATPAPKAPQTDLGATRTAASGSGRFQMPVSGAIIRVYEKGKNDGIDLAAPSGTPVKAAGSGTVAAITRDTANVPIVVVRHSDGLMTVYTGLDRLDVSKGDQLSAGQALGTAGDSGFVHFEVRRGFESVDPEDYLR</sequence>
<dbReference type="RefSeq" id="WP_272858008.1">
    <property type="nucleotide sequence ID" value="NZ_CP067134.1"/>
</dbReference>
<feature type="domain" description="LysM" evidence="2">
    <location>
        <begin position="169"/>
        <end position="213"/>
    </location>
</feature>
<dbReference type="PANTHER" id="PTHR21666">
    <property type="entry name" value="PEPTIDASE-RELATED"/>
    <property type="match status" value="1"/>
</dbReference>
<organism evidence="3 4">
    <name type="scientific">Paracoccus stylophorae</name>
    <dbReference type="NCBI Taxonomy" id="659350"/>
    <lineage>
        <taxon>Bacteria</taxon>
        <taxon>Pseudomonadati</taxon>
        <taxon>Pseudomonadota</taxon>
        <taxon>Alphaproteobacteria</taxon>
        <taxon>Rhodobacterales</taxon>
        <taxon>Paracoccaceae</taxon>
        <taxon>Paracoccus</taxon>
    </lineage>
</organism>
<dbReference type="Pfam" id="PF01476">
    <property type="entry name" value="LysM"/>
    <property type="match status" value="2"/>
</dbReference>
<dbReference type="SUPFAM" id="SSF54106">
    <property type="entry name" value="LysM domain"/>
    <property type="match status" value="1"/>
</dbReference>
<feature type="region of interest" description="Disordered" evidence="1">
    <location>
        <begin position="113"/>
        <end position="144"/>
    </location>
</feature>
<reference evidence="3 4" key="1">
    <citation type="submission" date="2021-01" db="EMBL/GenBank/DDBJ databases">
        <title>Biogeographic distribution of Paracoccus.</title>
        <authorList>
            <person name="Hollensteiner J."/>
            <person name="Leineberger J."/>
            <person name="Brinkhoff T."/>
            <person name="Daniel R."/>
        </authorList>
    </citation>
    <scope>NUCLEOTIDE SEQUENCE [LARGE SCALE GENOMIC DNA]</scope>
    <source>
        <strain evidence="3 4">LMG25392</strain>
    </source>
</reference>
<dbReference type="Gene3D" id="3.10.350.10">
    <property type="entry name" value="LysM domain"/>
    <property type="match status" value="2"/>
</dbReference>
<dbReference type="EMBL" id="CP067134">
    <property type="protein sequence ID" value="WCR09949.1"/>
    <property type="molecule type" value="Genomic_DNA"/>
</dbReference>
<dbReference type="CDD" id="cd12797">
    <property type="entry name" value="M23_peptidase"/>
    <property type="match status" value="1"/>
</dbReference>
<dbReference type="Proteomes" id="UP001218412">
    <property type="component" value="Chromosome"/>
</dbReference>
<dbReference type="InterPro" id="IPR036779">
    <property type="entry name" value="LysM_dom_sf"/>
</dbReference>
<dbReference type="Pfam" id="PF01551">
    <property type="entry name" value="Peptidase_M23"/>
    <property type="match status" value="1"/>
</dbReference>
<evidence type="ECO:0000313" key="3">
    <source>
        <dbReference type="EMBL" id="WCR09949.1"/>
    </source>
</evidence>
<accession>A0ABY7SSX5</accession>
<evidence type="ECO:0000256" key="1">
    <source>
        <dbReference type="SAM" id="MobiDB-lite"/>
    </source>
</evidence>
<proteinExistence type="predicted"/>
<dbReference type="Gene3D" id="2.70.70.10">
    <property type="entry name" value="Glucose Permease (Domain IIA)"/>
    <property type="match status" value="1"/>
</dbReference>
<evidence type="ECO:0000313" key="4">
    <source>
        <dbReference type="Proteomes" id="UP001218412"/>
    </source>
</evidence>
<gene>
    <name evidence="3" type="ORF">JHW45_12830</name>
</gene>
<feature type="region of interest" description="Disordered" evidence="1">
    <location>
        <begin position="216"/>
        <end position="277"/>
    </location>
</feature>
<protein>
    <submittedName>
        <fullName evidence="3">Peptidoglycan DD-metalloendopeptidase family protein</fullName>
    </submittedName>
</protein>
<evidence type="ECO:0000259" key="2">
    <source>
        <dbReference type="PROSITE" id="PS51782"/>
    </source>
</evidence>
<dbReference type="CDD" id="cd00118">
    <property type="entry name" value="LysM"/>
    <property type="match status" value="2"/>
</dbReference>
<dbReference type="SUPFAM" id="SSF51261">
    <property type="entry name" value="Duplicated hybrid motif"/>
    <property type="match status" value="1"/>
</dbReference>
<dbReference type="PROSITE" id="PS51782">
    <property type="entry name" value="LYSM"/>
    <property type="match status" value="1"/>
</dbReference>
<keyword evidence="4" id="KW-1185">Reference proteome</keyword>
<name>A0ABY7SSX5_9RHOB</name>
<dbReference type="InterPro" id="IPR018392">
    <property type="entry name" value="LysM"/>
</dbReference>
<dbReference type="InterPro" id="IPR011055">
    <property type="entry name" value="Dup_hybrid_motif"/>
</dbReference>
<feature type="compositionally biased region" description="Low complexity" evidence="1">
    <location>
        <begin position="252"/>
        <end position="264"/>
    </location>
</feature>
<dbReference type="PANTHER" id="PTHR21666:SF270">
    <property type="entry name" value="MUREIN HYDROLASE ACTIVATOR ENVC"/>
    <property type="match status" value="1"/>
</dbReference>
<dbReference type="InterPro" id="IPR016047">
    <property type="entry name" value="M23ase_b-sheet_dom"/>
</dbReference>
<dbReference type="PROSITE" id="PS51257">
    <property type="entry name" value="PROKAR_LIPOPROTEIN"/>
    <property type="match status" value="1"/>
</dbReference>